<reference evidence="8" key="1">
    <citation type="submission" date="2016-04" db="EMBL/GenBank/DDBJ databases">
        <authorList>
            <person name="Evans L.H."/>
            <person name="Alamgir A."/>
            <person name="Owens N."/>
            <person name="Weber N.D."/>
            <person name="Virtaneva K."/>
            <person name="Barbian K."/>
            <person name="Babar A."/>
            <person name="Rosenke K."/>
        </authorList>
    </citation>
    <scope>NUCLEOTIDE SEQUENCE</scope>
    <source>
        <strain evidence="8">86</strain>
    </source>
</reference>
<accession>A0A212J9R1</accession>
<name>A0A212J9R1_9FIRM</name>
<dbReference type="InterPro" id="IPR007627">
    <property type="entry name" value="RNA_pol_sigma70_r2"/>
</dbReference>
<keyword evidence="3" id="KW-0731">Sigma factor</keyword>
<keyword evidence="2" id="KW-0805">Transcription regulation</keyword>
<dbReference type="InterPro" id="IPR039425">
    <property type="entry name" value="RNA_pol_sigma-70-like"/>
</dbReference>
<dbReference type="Gene3D" id="1.10.10.10">
    <property type="entry name" value="Winged helix-like DNA-binding domain superfamily/Winged helix DNA-binding domain"/>
    <property type="match status" value="1"/>
</dbReference>
<evidence type="ECO:0000256" key="5">
    <source>
        <dbReference type="ARBA" id="ARBA00023163"/>
    </source>
</evidence>
<gene>
    <name evidence="8" type="ORF">KL86CLO1_10740</name>
</gene>
<evidence type="ECO:0000259" key="6">
    <source>
        <dbReference type="Pfam" id="PF04542"/>
    </source>
</evidence>
<organism evidence="8">
    <name type="scientific">uncultured Eubacteriales bacterium</name>
    <dbReference type="NCBI Taxonomy" id="172733"/>
    <lineage>
        <taxon>Bacteria</taxon>
        <taxon>Bacillati</taxon>
        <taxon>Bacillota</taxon>
        <taxon>Clostridia</taxon>
        <taxon>Eubacteriales</taxon>
        <taxon>environmental samples</taxon>
    </lineage>
</organism>
<sequence>MAGVEKMQTEFLSALIEKCAASMVQLTYRRVGSRELAEDLVQETFLTACCKPDQVCTHENPVAWLYNTLNKLTIREMSRAYRSSETALPEEDPVGEADVALPMGYFLPQGLSGKDRELILMRLEQGLSFAEIAERLGVLEPACRQQMSRAMRKCRTLMERGVGV</sequence>
<keyword evidence="4" id="KW-0238">DNA-binding</keyword>
<evidence type="ECO:0000313" key="8">
    <source>
        <dbReference type="EMBL" id="SBV96161.1"/>
    </source>
</evidence>
<feature type="domain" description="RNA polymerase sigma factor 70 region 4 type 2" evidence="7">
    <location>
        <begin position="110"/>
        <end position="154"/>
    </location>
</feature>
<dbReference type="Pfam" id="PF04542">
    <property type="entry name" value="Sigma70_r2"/>
    <property type="match status" value="1"/>
</dbReference>
<dbReference type="PANTHER" id="PTHR43133">
    <property type="entry name" value="RNA POLYMERASE ECF-TYPE SIGMA FACTO"/>
    <property type="match status" value="1"/>
</dbReference>
<dbReference type="EMBL" id="FLUN01000001">
    <property type="protein sequence ID" value="SBV96161.1"/>
    <property type="molecule type" value="Genomic_DNA"/>
</dbReference>
<evidence type="ECO:0000256" key="2">
    <source>
        <dbReference type="ARBA" id="ARBA00023015"/>
    </source>
</evidence>
<dbReference type="GO" id="GO:0016987">
    <property type="term" value="F:sigma factor activity"/>
    <property type="evidence" value="ECO:0007669"/>
    <property type="project" value="UniProtKB-KW"/>
</dbReference>
<dbReference type="Pfam" id="PF08281">
    <property type="entry name" value="Sigma70_r4_2"/>
    <property type="match status" value="1"/>
</dbReference>
<evidence type="ECO:0000256" key="1">
    <source>
        <dbReference type="ARBA" id="ARBA00010641"/>
    </source>
</evidence>
<comment type="similarity">
    <text evidence="1">Belongs to the sigma-70 factor family. ECF subfamily.</text>
</comment>
<evidence type="ECO:0000256" key="3">
    <source>
        <dbReference type="ARBA" id="ARBA00023082"/>
    </source>
</evidence>
<dbReference type="Gene3D" id="1.10.1740.10">
    <property type="match status" value="1"/>
</dbReference>
<dbReference type="PANTHER" id="PTHR43133:SF8">
    <property type="entry name" value="RNA POLYMERASE SIGMA FACTOR HI_1459-RELATED"/>
    <property type="match status" value="1"/>
</dbReference>
<dbReference type="InterPro" id="IPR013249">
    <property type="entry name" value="RNA_pol_sigma70_r4_t2"/>
</dbReference>
<dbReference type="InterPro" id="IPR036388">
    <property type="entry name" value="WH-like_DNA-bd_sf"/>
</dbReference>
<dbReference type="GO" id="GO:0006352">
    <property type="term" value="P:DNA-templated transcription initiation"/>
    <property type="evidence" value="ECO:0007669"/>
    <property type="project" value="InterPro"/>
</dbReference>
<dbReference type="InterPro" id="IPR013324">
    <property type="entry name" value="RNA_pol_sigma_r3/r4-like"/>
</dbReference>
<dbReference type="AlphaFoldDB" id="A0A212J9R1"/>
<dbReference type="InterPro" id="IPR013325">
    <property type="entry name" value="RNA_pol_sigma_r2"/>
</dbReference>
<keyword evidence="5" id="KW-0804">Transcription</keyword>
<protein>
    <submittedName>
        <fullName evidence="8">Putative Sigma-70 family RNA polymerase sigma factor</fullName>
    </submittedName>
</protein>
<evidence type="ECO:0000259" key="7">
    <source>
        <dbReference type="Pfam" id="PF08281"/>
    </source>
</evidence>
<dbReference type="SUPFAM" id="SSF88946">
    <property type="entry name" value="Sigma2 domain of RNA polymerase sigma factors"/>
    <property type="match status" value="1"/>
</dbReference>
<dbReference type="SUPFAM" id="SSF88659">
    <property type="entry name" value="Sigma3 and sigma4 domains of RNA polymerase sigma factors"/>
    <property type="match status" value="1"/>
</dbReference>
<dbReference type="GO" id="GO:0003677">
    <property type="term" value="F:DNA binding"/>
    <property type="evidence" value="ECO:0007669"/>
    <property type="project" value="UniProtKB-KW"/>
</dbReference>
<proteinExistence type="inferred from homology"/>
<feature type="domain" description="RNA polymerase sigma-70 region 2" evidence="6">
    <location>
        <begin position="15"/>
        <end position="80"/>
    </location>
</feature>
<evidence type="ECO:0000256" key="4">
    <source>
        <dbReference type="ARBA" id="ARBA00023125"/>
    </source>
</evidence>